<keyword evidence="1" id="KW-0812">Transmembrane</keyword>
<dbReference type="AlphaFoldDB" id="A0A501QGT3"/>
<reference evidence="2 3" key="1">
    <citation type="submission" date="2019-06" db="EMBL/GenBank/DDBJ databases">
        <title>Flavobacterium sp. MaA-Y11 from geoumgang.</title>
        <authorList>
            <person name="Jeong S."/>
        </authorList>
    </citation>
    <scope>NUCLEOTIDE SEQUENCE [LARGE SCALE GENOMIC DNA]</scope>
    <source>
        <strain evidence="2 3">MaA-Y11</strain>
    </source>
</reference>
<keyword evidence="1" id="KW-1133">Transmembrane helix</keyword>
<evidence type="ECO:0000256" key="1">
    <source>
        <dbReference type="SAM" id="Phobius"/>
    </source>
</evidence>
<accession>A0A501QGT3</accession>
<keyword evidence="1" id="KW-0472">Membrane</keyword>
<proteinExistence type="predicted"/>
<dbReference type="RefSeq" id="WP_139999218.1">
    <property type="nucleotide sequence ID" value="NZ_VFJE01000051.1"/>
</dbReference>
<comment type="caution">
    <text evidence="2">The sequence shown here is derived from an EMBL/GenBank/DDBJ whole genome shotgun (WGS) entry which is preliminary data.</text>
</comment>
<organism evidence="2 3">
    <name type="scientific">Flavobacterium microcysteis</name>
    <dbReference type="NCBI Taxonomy" id="2596891"/>
    <lineage>
        <taxon>Bacteria</taxon>
        <taxon>Pseudomonadati</taxon>
        <taxon>Bacteroidota</taxon>
        <taxon>Flavobacteriia</taxon>
        <taxon>Flavobacteriales</taxon>
        <taxon>Flavobacteriaceae</taxon>
        <taxon>Flavobacterium</taxon>
    </lineage>
</organism>
<keyword evidence="3" id="KW-1185">Reference proteome</keyword>
<name>A0A501QGT3_9FLAO</name>
<gene>
    <name evidence="2" type="ORF">FJA49_04295</name>
</gene>
<protein>
    <submittedName>
        <fullName evidence="2">Uncharacterized protein</fullName>
    </submittedName>
</protein>
<evidence type="ECO:0000313" key="3">
    <source>
        <dbReference type="Proteomes" id="UP000319175"/>
    </source>
</evidence>
<evidence type="ECO:0000313" key="2">
    <source>
        <dbReference type="EMBL" id="TPD71126.1"/>
    </source>
</evidence>
<feature type="transmembrane region" description="Helical" evidence="1">
    <location>
        <begin position="6"/>
        <end position="24"/>
    </location>
</feature>
<sequence>MEYVMIFVGLAVVALILGIAEYLFENIREKIRKRPAINNRYENIEKLSNKTLNTLGDKILYILFFGMIAVVVFFVGFLIFLLAKTFIFD</sequence>
<dbReference type="EMBL" id="VFJE01000051">
    <property type="protein sequence ID" value="TPD71126.1"/>
    <property type="molecule type" value="Genomic_DNA"/>
</dbReference>
<dbReference type="Proteomes" id="UP000319175">
    <property type="component" value="Unassembled WGS sequence"/>
</dbReference>
<feature type="transmembrane region" description="Helical" evidence="1">
    <location>
        <begin position="59"/>
        <end position="83"/>
    </location>
</feature>